<sequence>MKLREKGLQLQQYRESEYKASIAELYRRIEEMSRMIRHKEQQLETLRYKNQAQKREIDALNAKIDNRVKGLWKIPEHKIEVKNTSRGLKLPILAPSFVKQYHGSSTNLSETNVNIYQEEEEEANSPAKRLKNVFSATMNDSCRCAILERTIGRVGGTLSLPAVILSIPREALGTATRVTMCNIFLDKSCPFVGELKTCGLLQLVRPRFQLSLQPFTVELNSAATLQLTVQREHRTKKRQARIFVCFMQNANETGDGFAWAAEESTTMASVGDVVNAVIVSVKINRLCGITLLELVADGETRRGNNSSSQQLSSNGLGANVDSLPAGGIVALVSAALNARTTTCLFVVFALQKDEETLKVVCLSAASSARESFLLKENDVNVTYFGTGTSRLKLCDDEVLSFYFDKDNKCAGILSLDMDRVVADGHRYRMPFYSCTDSQQTGSDSFGSEAQNPLPHPAFLRIKRRIMAPNAVLEDNVCVIHIKSTKREYIL</sequence>
<dbReference type="Proteomes" id="UP001208570">
    <property type="component" value="Unassembled WGS sequence"/>
</dbReference>
<evidence type="ECO:0000313" key="3">
    <source>
        <dbReference type="Proteomes" id="UP001208570"/>
    </source>
</evidence>
<proteinExistence type="predicted"/>
<organism evidence="2 3">
    <name type="scientific">Paralvinella palmiformis</name>
    <dbReference type="NCBI Taxonomy" id="53620"/>
    <lineage>
        <taxon>Eukaryota</taxon>
        <taxon>Metazoa</taxon>
        <taxon>Spiralia</taxon>
        <taxon>Lophotrochozoa</taxon>
        <taxon>Annelida</taxon>
        <taxon>Polychaeta</taxon>
        <taxon>Sedentaria</taxon>
        <taxon>Canalipalpata</taxon>
        <taxon>Terebellida</taxon>
        <taxon>Terebelliformia</taxon>
        <taxon>Alvinellidae</taxon>
        <taxon>Paralvinella</taxon>
    </lineage>
</organism>
<dbReference type="AlphaFoldDB" id="A0AAD9K180"/>
<accession>A0AAD9K180</accession>
<keyword evidence="3" id="KW-1185">Reference proteome</keyword>
<keyword evidence="1" id="KW-0175">Coiled coil</keyword>
<protein>
    <submittedName>
        <fullName evidence="2">Uncharacterized protein</fullName>
    </submittedName>
</protein>
<dbReference type="EMBL" id="JAODUP010000090">
    <property type="protein sequence ID" value="KAK2162872.1"/>
    <property type="molecule type" value="Genomic_DNA"/>
</dbReference>
<feature type="coiled-coil region" evidence="1">
    <location>
        <begin position="22"/>
        <end position="63"/>
    </location>
</feature>
<evidence type="ECO:0000313" key="2">
    <source>
        <dbReference type="EMBL" id="KAK2162872.1"/>
    </source>
</evidence>
<comment type="caution">
    <text evidence="2">The sequence shown here is derived from an EMBL/GenBank/DDBJ whole genome shotgun (WGS) entry which is preliminary data.</text>
</comment>
<reference evidence="2" key="1">
    <citation type="journal article" date="2023" name="Mol. Biol. Evol.">
        <title>Third-Generation Sequencing Reveals the Adaptive Role of the Epigenome in Three Deep-Sea Polychaetes.</title>
        <authorList>
            <person name="Perez M."/>
            <person name="Aroh O."/>
            <person name="Sun Y."/>
            <person name="Lan Y."/>
            <person name="Juniper S.K."/>
            <person name="Young C.R."/>
            <person name="Angers B."/>
            <person name="Qian P.Y."/>
        </authorList>
    </citation>
    <scope>NUCLEOTIDE SEQUENCE</scope>
    <source>
        <strain evidence="2">P08H-3</strain>
    </source>
</reference>
<evidence type="ECO:0000256" key="1">
    <source>
        <dbReference type="SAM" id="Coils"/>
    </source>
</evidence>
<name>A0AAD9K180_9ANNE</name>
<gene>
    <name evidence="2" type="ORF">LSH36_90g05023</name>
</gene>